<evidence type="ECO:0000313" key="6">
    <source>
        <dbReference type="Proteomes" id="UP000799767"/>
    </source>
</evidence>
<dbReference type="SUPFAM" id="SSF50104">
    <property type="entry name" value="Translation proteins SH3-like domain"/>
    <property type="match status" value="1"/>
</dbReference>
<sequence length="249" mass="28329">MSAHTSSVRPLAHLKHALRQCRLECDQRRRYAVPATDALYPSLQTKYPLPAAGFRPSQAIKQNRFEPGLKRIRVFQPPRSTIKLCPDPIQKVTQDQLAVLDPTGARTRLFAASNPDNVKPGDVLLVRLKNGEPFAGACINIRQRNSPIDTAVLLRNQLTRVGVEMWVKVYSPNVEGIEIVQRKERRARRAKLYYMRKPKHDMGNLDGVVRQYLRQKVGGQMSSRSTKGREANAQKKKKDKKKSDQRGKK</sequence>
<dbReference type="GO" id="GO:0005762">
    <property type="term" value="C:mitochondrial large ribosomal subunit"/>
    <property type="evidence" value="ECO:0007669"/>
    <property type="project" value="TreeGrafter"/>
</dbReference>
<evidence type="ECO:0000256" key="1">
    <source>
        <dbReference type="ARBA" id="ARBA00005781"/>
    </source>
</evidence>
<dbReference type="PANTHER" id="PTHR15680">
    <property type="entry name" value="RIBOSOMAL PROTEIN L19"/>
    <property type="match status" value="1"/>
</dbReference>
<proteinExistence type="inferred from homology"/>
<dbReference type="InterPro" id="IPR001857">
    <property type="entry name" value="Ribosomal_bL19"/>
</dbReference>
<dbReference type="Gene3D" id="2.30.30.790">
    <property type="match status" value="1"/>
</dbReference>
<feature type="region of interest" description="Disordered" evidence="4">
    <location>
        <begin position="216"/>
        <end position="249"/>
    </location>
</feature>
<evidence type="ECO:0000256" key="3">
    <source>
        <dbReference type="ARBA" id="ARBA00023274"/>
    </source>
</evidence>
<dbReference type="PANTHER" id="PTHR15680:SF9">
    <property type="entry name" value="LARGE RIBOSOMAL SUBUNIT PROTEIN BL19M"/>
    <property type="match status" value="1"/>
</dbReference>
<dbReference type="InterPro" id="IPR008991">
    <property type="entry name" value="Translation_prot_SH3-like_sf"/>
</dbReference>
<evidence type="ECO:0000256" key="2">
    <source>
        <dbReference type="ARBA" id="ARBA00022980"/>
    </source>
</evidence>
<dbReference type="Pfam" id="PF01245">
    <property type="entry name" value="Ribosomal_L19"/>
    <property type="match status" value="1"/>
</dbReference>
<accession>A0A6A6PU66</accession>
<dbReference type="GO" id="GO:0003735">
    <property type="term" value="F:structural constituent of ribosome"/>
    <property type="evidence" value="ECO:0007669"/>
    <property type="project" value="InterPro"/>
</dbReference>
<dbReference type="RefSeq" id="XP_033589876.1">
    <property type="nucleotide sequence ID" value="XM_033731898.1"/>
</dbReference>
<dbReference type="InterPro" id="IPR038657">
    <property type="entry name" value="Ribosomal_bL19_sf"/>
</dbReference>
<gene>
    <name evidence="5" type="ORF">BDY17DRAFT_265773</name>
</gene>
<dbReference type="Proteomes" id="UP000799767">
    <property type="component" value="Unassembled WGS sequence"/>
</dbReference>
<dbReference type="FunFam" id="2.30.30.790:FF:000007">
    <property type="entry name" value="Mitochondrial ribosomal protein, putative"/>
    <property type="match status" value="1"/>
</dbReference>
<dbReference type="EMBL" id="MU001635">
    <property type="protein sequence ID" value="KAF2483306.1"/>
    <property type="molecule type" value="Genomic_DNA"/>
</dbReference>
<keyword evidence="3" id="KW-0687">Ribonucleoprotein</keyword>
<dbReference type="OrthoDB" id="432645at2759"/>
<evidence type="ECO:0000256" key="4">
    <source>
        <dbReference type="SAM" id="MobiDB-lite"/>
    </source>
</evidence>
<protein>
    <submittedName>
        <fullName evidence="5">Translation protein SH3-like domain-containing protein</fullName>
    </submittedName>
</protein>
<dbReference type="AlphaFoldDB" id="A0A6A6PU66"/>
<organism evidence="5 6">
    <name type="scientific">Neohortaea acidophila</name>
    <dbReference type="NCBI Taxonomy" id="245834"/>
    <lineage>
        <taxon>Eukaryota</taxon>
        <taxon>Fungi</taxon>
        <taxon>Dikarya</taxon>
        <taxon>Ascomycota</taxon>
        <taxon>Pezizomycotina</taxon>
        <taxon>Dothideomycetes</taxon>
        <taxon>Dothideomycetidae</taxon>
        <taxon>Mycosphaerellales</taxon>
        <taxon>Teratosphaeriaceae</taxon>
        <taxon>Neohortaea</taxon>
    </lineage>
</organism>
<dbReference type="GO" id="GO:0006412">
    <property type="term" value="P:translation"/>
    <property type="evidence" value="ECO:0007669"/>
    <property type="project" value="InterPro"/>
</dbReference>
<dbReference type="GeneID" id="54472900"/>
<keyword evidence="2" id="KW-0689">Ribosomal protein</keyword>
<name>A0A6A6PU66_9PEZI</name>
<keyword evidence="6" id="KW-1185">Reference proteome</keyword>
<reference evidence="5" key="1">
    <citation type="journal article" date="2020" name="Stud. Mycol.">
        <title>101 Dothideomycetes genomes: a test case for predicting lifestyles and emergence of pathogens.</title>
        <authorList>
            <person name="Haridas S."/>
            <person name="Albert R."/>
            <person name="Binder M."/>
            <person name="Bloem J."/>
            <person name="Labutti K."/>
            <person name="Salamov A."/>
            <person name="Andreopoulos B."/>
            <person name="Baker S."/>
            <person name="Barry K."/>
            <person name="Bills G."/>
            <person name="Bluhm B."/>
            <person name="Cannon C."/>
            <person name="Castanera R."/>
            <person name="Culley D."/>
            <person name="Daum C."/>
            <person name="Ezra D."/>
            <person name="Gonzalez J."/>
            <person name="Henrissat B."/>
            <person name="Kuo A."/>
            <person name="Liang C."/>
            <person name="Lipzen A."/>
            <person name="Lutzoni F."/>
            <person name="Magnuson J."/>
            <person name="Mondo S."/>
            <person name="Nolan M."/>
            <person name="Ohm R."/>
            <person name="Pangilinan J."/>
            <person name="Park H.-J."/>
            <person name="Ramirez L."/>
            <person name="Alfaro M."/>
            <person name="Sun H."/>
            <person name="Tritt A."/>
            <person name="Yoshinaga Y."/>
            <person name="Zwiers L.-H."/>
            <person name="Turgeon B."/>
            <person name="Goodwin S."/>
            <person name="Spatafora J."/>
            <person name="Crous P."/>
            <person name="Grigoriev I."/>
        </authorList>
    </citation>
    <scope>NUCLEOTIDE SEQUENCE</scope>
    <source>
        <strain evidence="5">CBS 113389</strain>
    </source>
</reference>
<comment type="similarity">
    <text evidence="1">Belongs to the bacterial ribosomal protein bL19 family.</text>
</comment>
<evidence type="ECO:0000313" key="5">
    <source>
        <dbReference type="EMBL" id="KAF2483306.1"/>
    </source>
</evidence>